<proteinExistence type="predicted"/>
<keyword evidence="2" id="KW-1185">Reference proteome</keyword>
<evidence type="ECO:0000313" key="2">
    <source>
        <dbReference type="Proteomes" id="UP000825483"/>
    </source>
</evidence>
<organism evidence="1 2">
    <name type="scientific">Prevotella lacticifex</name>
    <dbReference type="NCBI Taxonomy" id="2854755"/>
    <lineage>
        <taxon>Bacteria</taxon>
        <taxon>Pseudomonadati</taxon>
        <taxon>Bacteroidota</taxon>
        <taxon>Bacteroidia</taxon>
        <taxon>Bacteroidales</taxon>
        <taxon>Prevotellaceae</taxon>
        <taxon>Prevotella</taxon>
    </lineage>
</organism>
<gene>
    <name evidence="1" type="ORF">PRLR5076_06630</name>
</gene>
<name>A0A9R1C884_9BACT</name>
<protein>
    <submittedName>
        <fullName evidence="1">Uncharacterized protein</fullName>
    </submittedName>
</protein>
<dbReference type="EMBL" id="BPUB01000001">
    <property type="protein sequence ID" value="GJG57812.1"/>
    <property type="molecule type" value="Genomic_DNA"/>
</dbReference>
<dbReference type="AlphaFoldDB" id="A0A9R1C884"/>
<reference evidence="1" key="1">
    <citation type="journal article" date="2022" name="Int. J. Syst. Evol. Microbiol.">
        <title>Prevotella lacticifex sp. nov., isolated from the rumen of cows.</title>
        <authorList>
            <person name="Shinkai T."/>
            <person name="Ikeyama N."/>
            <person name="Kumagai M."/>
            <person name="Ohmori H."/>
            <person name="Sakamoto M."/>
            <person name="Ohkuma M."/>
            <person name="Mitsumori M."/>
        </authorList>
    </citation>
    <scope>NUCLEOTIDE SEQUENCE</scope>
    <source>
        <strain evidence="1">R5076</strain>
    </source>
</reference>
<dbReference type="Proteomes" id="UP000825483">
    <property type="component" value="Unassembled WGS sequence"/>
</dbReference>
<sequence>MADLERDPSFKGITIGAPISKYSDILSFSHTSKGKNVYRVRESRYLSIFNNRMDDMIVVESNGKVYAIQLTKTYPADASGACVFNANELLSWYSSLRAKYGNNSFSLDDMSGTPSVCGMRWKANSVVLDIVYLFYGTFGDEKPKLQYYLYQREDDY</sequence>
<comment type="caution">
    <text evidence="1">The sequence shown here is derived from an EMBL/GenBank/DDBJ whole genome shotgun (WGS) entry which is preliminary data.</text>
</comment>
<accession>A0A9R1C884</accession>
<evidence type="ECO:0000313" key="1">
    <source>
        <dbReference type="EMBL" id="GJG57812.1"/>
    </source>
</evidence>